<dbReference type="EMBL" id="CP010028">
    <property type="protein sequence ID" value="AIZ44629.1"/>
    <property type="molecule type" value="Genomic_DNA"/>
</dbReference>
<dbReference type="SUPFAM" id="SSF81296">
    <property type="entry name" value="E set domains"/>
    <property type="match status" value="1"/>
</dbReference>
<dbReference type="InterPro" id="IPR013783">
    <property type="entry name" value="Ig-like_fold"/>
</dbReference>
<comment type="pathway">
    <text evidence="2 14">Glycan biosynthesis; trehalose biosynthesis.</text>
</comment>
<dbReference type="InterPro" id="IPR014756">
    <property type="entry name" value="Ig_E-set"/>
</dbReference>
<proteinExistence type="inferred from homology"/>
<dbReference type="HOGENOM" id="CLU_020726_2_0_0"/>
<dbReference type="Gene3D" id="2.60.40.1180">
    <property type="entry name" value="Golgi alpha-mannosidase II"/>
    <property type="match status" value="1"/>
</dbReference>
<dbReference type="Gene3D" id="1.10.10.760">
    <property type="entry name" value="E-set domains of sugar-utilizing enzymes"/>
    <property type="match status" value="1"/>
</dbReference>
<protein>
    <recommendedName>
        <fullName evidence="5 13">Malto-oligosyltrehalose trehalohydrolase</fullName>
        <shortName evidence="14">MTHase</shortName>
        <ecNumber evidence="4 13">3.2.1.141</ecNumber>
    </recommendedName>
    <alternativeName>
        <fullName evidence="11 14">4-alpha-D-((1-&gt;4)-alpha-D-glucano)trehalose trehalohydrolase</fullName>
    </alternativeName>
    <alternativeName>
        <fullName evidence="10 14">Maltooligosyl trehalose trehalohydrolase</fullName>
    </alternativeName>
</protein>
<evidence type="ECO:0000259" key="18">
    <source>
        <dbReference type="SMART" id="SM00642"/>
    </source>
</evidence>
<dbReference type="SUPFAM" id="SSF51445">
    <property type="entry name" value="(Trans)glycosidases"/>
    <property type="match status" value="1"/>
</dbReference>
<comment type="similarity">
    <text evidence="3 14">Belongs to the glycosyl hydrolase 13 family.</text>
</comment>
<dbReference type="CDD" id="cd11325">
    <property type="entry name" value="AmyAc_GTHase"/>
    <property type="match status" value="1"/>
</dbReference>
<dbReference type="RefSeq" id="WP_039682788.1">
    <property type="nucleotide sequence ID" value="NZ_CP010028.1"/>
</dbReference>
<evidence type="ECO:0000256" key="13">
    <source>
        <dbReference type="NCBIfam" id="TIGR02402"/>
    </source>
</evidence>
<feature type="compositionally biased region" description="Basic and acidic residues" evidence="17">
    <location>
        <begin position="1"/>
        <end position="10"/>
    </location>
</feature>
<dbReference type="CDD" id="cd02853">
    <property type="entry name" value="E_set_MTHase_like_N"/>
    <property type="match status" value="1"/>
</dbReference>
<dbReference type="GO" id="GO:0033942">
    <property type="term" value="F:4-alpha-D-(1-&gt;4)-alpha-D-glucanotrehalose trehalohydrolase activity"/>
    <property type="evidence" value="ECO:0007669"/>
    <property type="project" value="UniProtKB-EC"/>
</dbReference>
<evidence type="ECO:0000256" key="9">
    <source>
        <dbReference type="ARBA" id="ARBA00023295"/>
    </source>
</evidence>
<dbReference type="STRING" id="1182571.QR90_05285"/>
<evidence type="ECO:0000256" key="2">
    <source>
        <dbReference type="ARBA" id="ARBA00005199"/>
    </source>
</evidence>
<evidence type="ECO:0000256" key="6">
    <source>
        <dbReference type="ARBA" id="ARBA00022490"/>
    </source>
</evidence>
<organism evidence="19 20">
    <name type="scientific">Deinococcus radiopugnans</name>
    <dbReference type="NCBI Taxonomy" id="57497"/>
    <lineage>
        <taxon>Bacteria</taxon>
        <taxon>Thermotogati</taxon>
        <taxon>Deinococcota</taxon>
        <taxon>Deinococci</taxon>
        <taxon>Deinococcales</taxon>
        <taxon>Deinococcaceae</taxon>
        <taxon>Deinococcus</taxon>
    </lineage>
</organism>
<dbReference type="NCBIfam" id="TIGR02402">
    <property type="entry name" value="trehalose_TreZ"/>
    <property type="match status" value="1"/>
</dbReference>
<comment type="subcellular location">
    <subcellularLocation>
        <location evidence="1 15">Cytoplasm</location>
    </subcellularLocation>
</comment>
<dbReference type="Gene3D" id="3.20.20.80">
    <property type="entry name" value="Glycosidases"/>
    <property type="match status" value="1"/>
</dbReference>
<evidence type="ECO:0000256" key="8">
    <source>
        <dbReference type="ARBA" id="ARBA00023277"/>
    </source>
</evidence>
<feature type="site" description="Transition state stabilizer" evidence="16">
    <location>
        <position position="403"/>
    </location>
</feature>
<keyword evidence="7 14" id="KW-0378">Hydrolase</keyword>
<feature type="region of interest" description="Disordered" evidence="17">
    <location>
        <begin position="1"/>
        <end position="25"/>
    </location>
</feature>
<evidence type="ECO:0000256" key="14">
    <source>
        <dbReference type="PIRNR" id="PIRNR006337"/>
    </source>
</evidence>
<accession>A0A0A7KHC9</accession>
<evidence type="ECO:0000256" key="5">
    <source>
        <dbReference type="ARBA" id="ARBA00015938"/>
    </source>
</evidence>
<dbReference type="InterPro" id="IPR004193">
    <property type="entry name" value="Glyco_hydro_13_N"/>
</dbReference>
<evidence type="ECO:0000256" key="7">
    <source>
        <dbReference type="ARBA" id="ARBA00022801"/>
    </source>
</evidence>
<dbReference type="InterPro" id="IPR013780">
    <property type="entry name" value="Glyco_hydro_b"/>
</dbReference>
<keyword evidence="6" id="KW-0963">Cytoplasm</keyword>
<dbReference type="AlphaFoldDB" id="A0A0A7KHC9"/>
<dbReference type="PANTHER" id="PTHR43651">
    <property type="entry name" value="1,4-ALPHA-GLUCAN-BRANCHING ENZYME"/>
    <property type="match status" value="1"/>
</dbReference>
<feature type="active site" description="Nucleophile" evidence="15">
    <location>
        <position position="278"/>
    </location>
</feature>
<gene>
    <name evidence="19" type="ORF">QR90_05285</name>
</gene>
<dbReference type="SMART" id="SM00642">
    <property type="entry name" value="Aamy"/>
    <property type="match status" value="1"/>
</dbReference>
<dbReference type="Proteomes" id="UP000030634">
    <property type="component" value="Chromosome"/>
</dbReference>
<reference evidence="20" key="1">
    <citation type="submission" date="2014-11" db="EMBL/GenBank/DDBJ databases">
        <title>Hymenobacter sp. DG25B genome submission.</title>
        <authorList>
            <person name="Jung H.-Y."/>
            <person name="Kim M.K."/>
            <person name="Srinivasan S."/>
            <person name="Lim S."/>
        </authorList>
    </citation>
    <scope>NUCLEOTIDE SEQUENCE [LARGE SCALE GENOMIC DNA]</scope>
    <source>
        <strain evidence="20">DY59</strain>
    </source>
</reference>
<dbReference type="SUPFAM" id="SSF51011">
    <property type="entry name" value="Glycosyl hydrolase domain"/>
    <property type="match status" value="1"/>
</dbReference>
<evidence type="ECO:0000313" key="19">
    <source>
        <dbReference type="EMBL" id="AIZ44629.1"/>
    </source>
</evidence>
<dbReference type="KEGG" id="dsw:QR90_05285"/>
<comment type="catalytic activity">
    <reaction evidence="12 14">
        <text>hydrolysis of (1-&gt;4)-alpha-D-glucosidic linkage in 4-alpha-D-[(1-&gt;4)-alpha-D-glucanosyl]n trehalose to yield trehalose and (1-&gt;4)-alpha-D-glucan.</text>
        <dbReference type="EC" id="3.2.1.141"/>
    </reaction>
</comment>
<evidence type="ECO:0000256" key="17">
    <source>
        <dbReference type="SAM" id="MobiDB-lite"/>
    </source>
</evidence>
<dbReference type="EC" id="3.2.1.141" evidence="4 13"/>
<evidence type="ECO:0000256" key="1">
    <source>
        <dbReference type="ARBA" id="ARBA00004496"/>
    </source>
</evidence>
<dbReference type="InterPro" id="IPR044901">
    <property type="entry name" value="Trehalose_TreZ_E-set_sf"/>
</dbReference>
<dbReference type="GO" id="GO:0005992">
    <property type="term" value="P:trehalose biosynthetic process"/>
    <property type="evidence" value="ECO:0007669"/>
    <property type="project" value="UniProtKB-UniRule"/>
</dbReference>
<dbReference type="PIRSF" id="PIRSF006337">
    <property type="entry name" value="Trehalose_TreZ"/>
    <property type="match status" value="1"/>
</dbReference>
<dbReference type="Pfam" id="PF02922">
    <property type="entry name" value="CBM_48"/>
    <property type="match status" value="1"/>
</dbReference>
<evidence type="ECO:0000256" key="12">
    <source>
        <dbReference type="ARBA" id="ARBA00034013"/>
    </source>
</evidence>
<dbReference type="Pfam" id="PF00128">
    <property type="entry name" value="Alpha-amylase"/>
    <property type="match status" value="1"/>
</dbReference>
<dbReference type="GO" id="GO:0005737">
    <property type="term" value="C:cytoplasm"/>
    <property type="evidence" value="ECO:0007669"/>
    <property type="project" value="UniProtKB-SubCell"/>
</dbReference>
<dbReference type="InterPro" id="IPR006047">
    <property type="entry name" value="GH13_cat_dom"/>
</dbReference>
<evidence type="ECO:0000256" key="4">
    <source>
        <dbReference type="ARBA" id="ARBA00012268"/>
    </source>
</evidence>
<dbReference type="InterPro" id="IPR012768">
    <property type="entry name" value="Trehalose_TreZ"/>
</dbReference>
<keyword evidence="9 14" id="KW-0326">Glycosidase</keyword>
<evidence type="ECO:0000256" key="15">
    <source>
        <dbReference type="PIRSR" id="PIRSR006337-1"/>
    </source>
</evidence>
<dbReference type="InterPro" id="IPR017853">
    <property type="entry name" value="GH"/>
</dbReference>
<name>A0A0A7KHC9_9DEIO</name>
<feature type="domain" description="Glycosyl hydrolase family 13 catalytic" evidence="18">
    <location>
        <begin position="134"/>
        <end position="467"/>
    </location>
</feature>
<dbReference type="UniPathway" id="UPA00299"/>
<evidence type="ECO:0000313" key="20">
    <source>
        <dbReference type="Proteomes" id="UP000030634"/>
    </source>
</evidence>
<feature type="active site" description="Proton donor" evidence="15">
    <location>
        <position position="311"/>
    </location>
</feature>
<sequence length="612" mass="67939">MTTPSRDRNKNAAAPVTSPHHDAPETRLGAHLLPGGQQTRFRVWSTTATAVQVRVNGTLYPMADLGDCFFEIVLPVGAGARYLFVLDGQAVPDPYARFLPDGVHGEAEVDHPDTYEWQHTDWKGIALDECVFYELHVGTFTPEGTYRAAQERLPYLKDLGITAIQMMPLAAYDGERGWGYDGVALYAPHAPYGRPEELMAFIDAAHGLGLGVFLDVVYNHFGPAGNYLSAYSPTYFTERFSSAWGMGLDYAEPHMRRYVTGNALMWLSEYRFDGLRLDATAAMQDDSPVHILKELAAEVHELGGTHLLLAEDHRNLPELVTEDGLDGIWVDDFHHEVRVTLTGEQEGYYGGFQGSASELAQVINRGWKYEGQFWAVTGEEHARGRPADALEAPSFVYCIQNHDQIGNRALGDRLHQHQQVSLPHYRGASALLLTLPMTPLLFQGQEWAASTPFPFFSDHAGELGQLVTEGRKKEFSYFSDFAQLAVPDPQARRTFESAKLDWTEKEDGEHARTLDLYRALLALRRDDPALHPHSRQSLSAGSEGEVLWVRQCNPAGERLLLWNVGEAAVRLGGLRLPHPPPTRVVLHSEQTGTPPREVSTLNPGEAVLLGDA</sequence>
<evidence type="ECO:0000256" key="16">
    <source>
        <dbReference type="PIRSR" id="PIRSR006337-3"/>
    </source>
</evidence>
<dbReference type="Gene3D" id="2.60.40.10">
    <property type="entry name" value="Immunoglobulins"/>
    <property type="match status" value="1"/>
</dbReference>
<evidence type="ECO:0000256" key="11">
    <source>
        <dbReference type="ARBA" id="ARBA00033284"/>
    </source>
</evidence>
<evidence type="ECO:0000256" key="3">
    <source>
        <dbReference type="ARBA" id="ARBA00008061"/>
    </source>
</evidence>
<dbReference type="PANTHER" id="PTHR43651:SF11">
    <property type="entry name" value="MALTO-OLIGOSYLTREHALOSE TREHALOHYDROLASE"/>
    <property type="match status" value="1"/>
</dbReference>
<keyword evidence="8" id="KW-0119">Carbohydrate metabolism</keyword>
<evidence type="ECO:0000256" key="10">
    <source>
        <dbReference type="ARBA" id="ARBA00032057"/>
    </source>
</evidence>